<evidence type="ECO:0000313" key="3">
    <source>
        <dbReference type="Proteomes" id="UP000281406"/>
    </source>
</evidence>
<evidence type="ECO:0000313" key="2">
    <source>
        <dbReference type="EMBL" id="ROK87118.1"/>
    </source>
</evidence>
<keyword evidence="3" id="KW-1185">Reference proteome</keyword>
<dbReference type="EMBL" id="RJVU01055202">
    <property type="protein sequence ID" value="ROK87118.1"/>
    <property type="molecule type" value="Genomic_DNA"/>
</dbReference>
<reference evidence="2 3" key="1">
    <citation type="submission" date="2018-10" db="EMBL/GenBank/DDBJ databases">
        <title>Genome assembly for a Yunnan-Guizhou Plateau 3E fish, Anabarilius grahami (Regan), and its evolutionary and genetic applications.</title>
        <authorList>
            <person name="Jiang W."/>
        </authorList>
    </citation>
    <scope>NUCLEOTIDE SEQUENCE [LARGE SCALE GENOMIC DNA]</scope>
    <source>
        <strain evidence="2">AG-KIZ</strain>
        <tissue evidence="2">Muscle</tissue>
    </source>
</reference>
<protein>
    <submittedName>
        <fullName evidence="2">Uncharacterized protein</fullName>
    </submittedName>
</protein>
<name>A0A3N0Y0V6_ANAGA</name>
<evidence type="ECO:0000256" key="1">
    <source>
        <dbReference type="SAM" id="MobiDB-lite"/>
    </source>
</evidence>
<sequence>MVPLTVIHCDAPPRGLHPPNPAERLPGSQRHPLQRRGTRTPFPPKVLWTVISKTIAWMAALIENNEGHIEHMVAVVSPYPISPKKKKASVETWPDGKKCKKSVRHHKGLLPSTLPWFLMSRCPLFERRALPRSAAAAAGSSESCGNRGISTADSSCAQITREMTSRSSLKRLWSVSLRVEDEFPAKASDVPADRHAYNTAI</sequence>
<organism evidence="2 3">
    <name type="scientific">Anabarilius grahami</name>
    <name type="common">Kanglang fish</name>
    <name type="synonym">Barilius grahami</name>
    <dbReference type="NCBI Taxonomy" id="495550"/>
    <lineage>
        <taxon>Eukaryota</taxon>
        <taxon>Metazoa</taxon>
        <taxon>Chordata</taxon>
        <taxon>Craniata</taxon>
        <taxon>Vertebrata</taxon>
        <taxon>Euteleostomi</taxon>
        <taxon>Actinopterygii</taxon>
        <taxon>Neopterygii</taxon>
        <taxon>Teleostei</taxon>
        <taxon>Ostariophysi</taxon>
        <taxon>Cypriniformes</taxon>
        <taxon>Xenocyprididae</taxon>
        <taxon>Xenocypridinae</taxon>
        <taxon>Xenocypridinae incertae sedis</taxon>
        <taxon>Anabarilius</taxon>
    </lineage>
</organism>
<gene>
    <name evidence="2" type="ORF">DPX16_10258</name>
</gene>
<comment type="caution">
    <text evidence="2">The sequence shown here is derived from an EMBL/GenBank/DDBJ whole genome shotgun (WGS) entry which is preliminary data.</text>
</comment>
<dbReference type="AlphaFoldDB" id="A0A3N0Y0V6"/>
<accession>A0A3N0Y0V6</accession>
<dbReference type="Proteomes" id="UP000281406">
    <property type="component" value="Unassembled WGS sequence"/>
</dbReference>
<proteinExistence type="predicted"/>
<feature type="region of interest" description="Disordered" evidence="1">
    <location>
        <begin position="9"/>
        <end position="40"/>
    </location>
</feature>